<dbReference type="InParanoid" id="A0A2H3DF43"/>
<dbReference type="SUPFAM" id="SSF52047">
    <property type="entry name" value="RNI-like"/>
    <property type="match status" value="1"/>
</dbReference>
<dbReference type="Proteomes" id="UP000217790">
    <property type="component" value="Unassembled WGS sequence"/>
</dbReference>
<evidence type="ECO:0000313" key="2">
    <source>
        <dbReference type="Proteomes" id="UP000217790"/>
    </source>
</evidence>
<evidence type="ECO:0000313" key="1">
    <source>
        <dbReference type="EMBL" id="PBK93839.1"/>
    </source>
</evidence>
<name>A0A2H3DF43_ARMGA</name>
<sequence>MELLSREILDKITEDCADDGLFTLTALRATSRRFEQCSTAILFRGIVINGHAKSASRHTPSKSLRFFVANHHLCHITEHLIFCGGEFVVDKVDAILRLLPSVTVLTLDFCSLTPFPVIAGVWPQIRSIAILSCSVSNEGLRKLLQTVVGLREINIITSSFWGPPEPVPFPLTTSQLLLDLGGDAGEALQFVKAWARHAPSLRRLSCLCQTDAVIQELMPWITKCTQTLEDVVIATQSRGGHWLTPITLTECKMLRKVEIGCVELNLRALCATLRSLEGVTLDVLRIDIHFAYHPITLPSWIGRSFERLDVLLKLLLDTRVASCVKLVFHFYHIEKHDSGLCVDYADGHMRFLPKMQNLMGSKSMVSVAVHVGSMGSYGCPHMLTTRTILNVAWFNHVADYLFASADGPAQRPEISKSHSTLLRQFTVVSHACCATSRTKITRPSQGKVQKKVKQAARRSVFAPIKRHWLLFLPLGLYATAIPQQNERAVYVMLLEKFVAGKGLQYLCETGDREDGVLGDYLFENHREAIFVTIFQLPVGLGFVRRGIFHAQTGLQGALSSDLQLILDLFAAMSVVRLDSKLMRTKLGQR</sequence>
<dbReference type="AlphaFoldDB" id="A0A2H3DF43"/>
<accession>A0A2H3DF43</accession>
<dbReference type="InterPro" id="IPR032675">
    <property type="entry name" value="LRR_dom_sf"/>
</dbReference>
<keyword evidence="2" id="KW-1185">Reference proteome</keyword>
<dbReference type="Gene3D" id="3.80.10.10">
    <property type="entry name" value="Ribonuclease Inhibitor"/>
    <property type="match status" value="1"/>
</dbReference>
<dbReference type="OrthoDB" id="3269050at2759"/>
<reference evidence="2" key="1">
    <citation type="journal article" date="2017" name="Nat. Ecol. Evol.">
        <title>Genome expansion and lineage-specific genetic innovations in the forest pathogenic fungi Armillaria.</title>
        <authorList>
            <person name="Sipos G."/>
            <person name="Prasanna A.N."/>
            <person name="Walter M.C."/>
            <person name="O'Connor E."/>
            <person name="Balint B."/>
            <person name="Krizsan K."/>
            <person name="Kiss B."/>
            <person name="Hess J."/>
            <person name="Varga T."/>
            <person name="Slot J."/>
            <person name="Riley R."/>
            <person name="Boka B."/>
            <person name="Rigling D."/>
            <person name="Barry K."/>
            <person name="Lee J."/>
            <person name="Mihaltcheva S."/>
            <person name="LaButti K."/>
            <person name="Lipzen A."/>
            <person name="Waldron R."/>
            <person name="Moloney N.M."/>
            <person name="Sperisen C."/>
            <person name="Kredics L."/>
            <person name="Vagvoelgyi C."/>
            <person name="Patrignani A."/>
            <person name="Fitzpatrick D."/>
            <person name="Nagy I."/>
            <person name="Doyle S."/>
            <person name="Anderson J.B."/>
            <person name="Grigoriev I.V."/>
            <person name="Gueldener U."/>
            <person name="Muensterkoetter M."/>
            <person name="Nagy L.G."/>
        </authorList>
    </citation>
    <scope>NUCLEOTIDE SEQUENCE [LARGE SCALE GENOMIC DNA]</scope>
    <source>
        <strain evidence="2">Ar21-2</strain>
    </source>
</reference>
<organism evidence="1 2">
    <name type="scientific">Armillaria gallica</name>
    <name type="common">Bulbous honey fungus</name>
    <name type="synonym">Armillaria bulbosa</name>
    <dbReference type="NCBI Taxonomy" id="47427"/>
    <lineage>
        <taxon>Eukaryota</taxon>
        <taxon>Fungi</taxon>
        <taxon>Dikarya</taxon>
        <taxon>Basidiomycota</taxon>
        <taxon>Agaricomycotina</taxon>
        <taxon>Agaricomycetes</taxon>
        <taxon>Agaricomycetidae</taxon>
        <taxon>Agaricales</taxon>
        <taxon>Marasmiineae</taxon>
        <taxon>Physalacriaceae</taxon>
        <taxon>Armillaria</taxon>
    </lineage>
</organism>
<dbReference type="EMBL" id="KZ293655">
    <property type="protein sequence ID" value="PBK93839.1"/>
    <property type="molecule type" value="Genomic_DNA"/>
</dbReference>
<gene>
    <name evidence="1" type="ORF">ARMGADRAFT_1100429</name>
</gene>
<proteinExistence type="predicted"/>
<protein>
    <submittedName>
        <fullName evidence="1">Uncharacterized protein</fullName>
    </submittedName>
</protein>